<dbReference type="EMBL" id="JAEUXJ010000004">
    <property type="protein sequence ID" value="MBL6456316.1"/>
    <property type="molecule type" value="Genomic_DNA"/>
</dbReference>
<comment type="caution">
    <text evidence="2">The sequence shown here is derived from an EMBL/GenBank/DDBJ whole genome shotgun (WGS) entry which is preliminary data.</text>
</comment>
<dbReference type="Proteomes" id="UP000606490">
    <property type="component" value="Unassembled WGS sequence"/>
</dbReference>
<protein>
    <submittedName>
        <fullName evidence="2">Pilus assembly protein</fullName>
    </submittedName>
</protein>
<proteinExistence type="predicted"/>
<evidence type="ECO:0000259" key="1">
    <source>
        <dbReference type="Pfam" id="PF07811"/>
    </source>
</evidence>
<accession>A0ABS1V3P9</accession>
<sequence length="137" mass="14501">MIRRHLRSRSGMTTAEFAIAAAPLFAAVLGLVDLGRYGLTTSSLSTLASATSRALVIGCYSNAAIRSQSPATCGDPLSETEKRRIAPALFLDGTMPTVTVAPNGNMLVVRASQSFQPLMPFWGTRLSNPSQSVALPF</sequence>
<dbReference type="InterPro" id="IPR012495">
    <property type="entry name" value="TadE-like_dom"/>
</dbReference>
<feature type="domain" description="TadE-like" evidence="1">
    <location>
        <begin position="11"/>
        <end position="53"/>
    </location>
</feature>
<keyword evidence="3" id="KW-1185">Reference proteome</keyword>
<evidence type="ECO:0000313" key="3">
    <source>
        <dbReference type="Proteomes" id="UP000606490"/>
    </source>
</evidence>
<organism evidence="2 3">
    <name type="scientific">Belnapia mucosa</name>
    <dbReference type="NCBI Taxonomy" id="2804532"/>
    <lineage>
        <taxon>Bacteria</taxon>
        <taxon>Pseudomonadati</taxon>
        <taxon>Pseudomonadota</taxon>
        <taxon>Alphaproteobacteria</taxon>
        <taxon>Acetobacterales</taxon>
        <taxon>Roseomonadaceae</taxon>
        <taxon>Belnapia</taxon>
    </lineage>
</organism>
<name>A0ABS1V3P9_9PROT</name>
<dbReference type="Pfam" id="PF07811">
    <property type="entry name" value="TadE"/>
    <property type="match status" value="1"/>
</dbReference>
<gene>
    <name evidence="2" type="ORF">JMJ55_13360</name>
</gene>
<reference evidence="2 3" key="1">
    <citation type="submission" date="2021-01" db="EMBL/GenBank/DDBJ databases">
        <title>Belnapia mucosa sp. nov. and Belnapia arida sp. nov., isolated from the Tabernas Desert (Almeria, Spain).</title>
        <authorList>
            <person name="Molina-Menor E."/>
            <person name="Vidal-Verdu A."/>
            <person name="Calonge A."/>
            <person name="Satari L."/>
            <person name="Pereto Magraner J."/>
            <person name="Porcar Miralles M."/>
        </authorList>
    </citation>
    <scope>NUCLEOTIDE SEQUENCE [LARGE SCALE GENOMIC DNA]</scope>
    <source>
        <strain evidence="2 3">T6</strain>
    </source>
</reference>
<evidence type="ECO:0000313" key="2">
    <source>
        <dbReference type="EMBL" id="MBL6456316.1"/>
    </source>
</evidence>
<dbReference type="RefSeq" id="WP_202826034.1">
    <property type="nucleotide sequence ID" value="NZ_JAEUXJ010000004.1"/>
</dbReference>